<dbReference type="Pfam" id="PF24624">
    <property type="entry name" value="Int_N"/>
    <property type="match status" value="1"/>
</dbReference>
<dbReference type="InterPro" id="IPR050090">
    <property type="entry name" value="Tyrosine_recombinase_XerCD"/>
</dbReference>
<keyword evidence="1" id="KW-0229">DNA integration</keyword>
<gene>
    <name evidence="7" type="ORF">SAMN02745729_11944</name>
</gene>
<evidence type="ECO:0000256" key="4">
    <source>
        <dbReference type="PROSITE-ProRule" id="PRU01248"/>
    </source>
</evidence>
<dbReference type="InterPro" id="IPR011010">
    <property type="entry name" value="DNA_brk_join_enz"/>
</dbReference>
<evidence type="ECO:0000259" key="5">
    <source>
        <dbReference type="PROSITE" id="PS51898"/>
    </source>
</evidence>
<keyword evidence="2 4" id="KW-0238">DNA-binding</keyword>
<dbReference type="InterPro" id="IPR013762">
    <property type="entry name" value="Integrase-like_cat_sf"/>
</dbReference>
<evidence type="ECO:0000259" key="6">
    <source>
        <dbReference type="PROSITE" id="PS51900"/>
    </source>
</evidence>
<keyword evidence="3" id="KW-0233">DNA recombination</keyword>
<sequence length="332" mass="37886">MSVKKIKDKWLCDLRLGGRTSKRYRKTFKTKAEALRWEAWMQSQHTQNPDWEPPKRDTRRLLDLVHEWYLLHGQHLKDGEKRQGKLNAMCTAMGNPIASDLTGTMFTLYRANRSETVTANTLNHELAYLRAVFNELTRLGHWQGDNPLKNVRPLKIDEHELTWLSAEQIDQLLMSLSQRRRPDALLVAKVCLSTGARWSEAEGLTAEQVKPYRITFNRTKSGKSRTVPISQALYAEISTCSSGRLFNSCYEAFTNAVEASGIQLPKGQRTHVLRHTFASHFIMNGGNLLTLQKILGHQSIQMTMRYAHLAPDHLNDAVRLNPLSQIETAIAV</sequence>
<dbReference type="CDD" id="cd00796">
    <property type="entry name" value="INT_Rci_Hp1_C"/>
    <property type="match status" value="1"/>
</dbReference>
<organism evidence="7 8">
    <name type="scientific">Marinobacterium iners DSM 11526</name>
    <dbReference type="NCBI Taxonomy" id="1122198"/>
    <lineage>
        <taxon>Bacteria</taxon>
        <taxon>Pseudomonadati</taxon>
        <taxon>Pseudomonadota</taxon>
        <taxon>Gammaproteobacteria</taxon>
        <taxon>Oceanospirillales</taxon>
        <taxon>Oceanospirillaceae</taxon>
        <taxon>Marinobacterium</taxon>
    </lineage>
</organism>
<dbReference type="PANTHER" id="PTHR30349:SF93">
    <property type="entry name" value="FELS-2 PROPHAGE PROTEIN"/>
    <property type="match status" value="1"/>
</dbReference>
<feature type="domain" description="Core-binding (CB)" evidence="6">
    <location>
        <begin position="59"/>
        <end position="137"/>
    </location>
</feature>
<dbReference type="PROSITE" id="PS51898">
    <property type="entry name" value="TYR_RECOMBINASE"/>
    <property type="match status" value="1"/>
</dbReference>
<proteinExistence type="predicted"/>
<dbReference type="STRING" id="1122198.SAMN02745729_11944"/>
<dbReference type="Gene3D" id="1.10.443.10">
    <property type="entry name" value="Intergrase catalytic core"/>
    <property type="match status" value="1"/>
</dbReference>
<evidence type="ECO:0000256" key="2">
    <source>
        <dbReference type="ARBA" id="ARBA00023125"/>
    </source>
</evidence>
<dbReference type="Proteomes" id="UP000242469">
    <property type="component" value="Unassembled WGS sequence"/>
</dbReference>
<evidence type="ECO:0000256" key="1">
    <source>
        <dbReference type="ARBA" id="ARBA00022908"/>
    </source>
</evidence>
<name>A0A1H4GTC3_9GAMM</name>
<dbReference type="InterPro" id="IPR044068">
    <property type="entry name" value="CB"/>
</dbReference>
<dbReference type="AlphaFoldDB" id="A0A1H4GTC3"/>
<accession>A0A1H4GTC3</accession>
<dbReference type="GO" id="GO:0015074">
    <property type="term" value="P:DNA integration"/>
    <property type="evidence" value="ECO:0007669"/>
    <property type="project" value="UniProtKB-KW"/>
</dbReference>
<reference evidence="8" key="1">
    <citation type="submission" date="2016-10" db="EMBL/GenBank/DDBJ databases">
        <authorList>
            <person name="Varghese N."/>
            <person name="Submissions S."/>
        </authorList>
    </citation>
    <scope>NUCLEOTIDE SEQUENCE [LARGE SCALE GENOMIC DNA]</scope>
    <source>
        <strain evidence="8">DSM 11526</strain>
    </source>
</reference>
<dbReference type="GO" id="GO:0003677">
    <property type="term" value="F:DNA binding"/>
    <property type="evidence" value="ECO:0007669"/>
    <property type="project" value="UniProtKB-UniRule"/>
</dbReference>
<evidence type="ECO:0000256" key="3">
    <source>
        <dbReference type="ARBA" id="ARBA00023172"/>
    </source>
</evidence>
<dbReference type="EMBL" id="FNRJ01000019">
    <property type="protein sequence ID" value="SEB12108.1"/>
    <property type="molecule type" value="Genomic_DNA"/>
</dbReference>
<dbReference type="PANTHER" id="PTHR30349">
    <property type="entry name" value="PHAGE INTEGRASE-RELATED"/>
    <property type="match status" value="1"/>
</dbReference>
<protein>
    <submittedName>
        <fullName evidence="7">Site-specific recombinase XerD</fullName>
    </submittedName>
</protein>
<dbReference type="InterPro" id="IPR057084">
    <property type="entry name" value="Int_N"/>
</dbReference>
<dbReference type="GO" id="GO:0006310">
    <property type="term" value="P:DNA recombination"/>
    <property type="evidence" value="ECO:0007669"/>
    <property type="project" value="UniProtKB-KW"/>
</dbReference>
<dbReference type="PROSITE" id="PS51900">
    <property type="entry name" value="CB"/>
    <property type="match status" value="1"/>
</dbReference>
<dbReference type="Pfam" id="PF00589">
    <property type="entry name" value="Phage_integrase"/>
    <property type="match status" value="1"/>
</dbReference>
<keyword evidence="8" id="KW-1185">Reference proteome</keyword>
<evidence type="ECO:0000313" key="7">
    <source>
        <dbReference type="EMBL" id="SEB12108.1"/>
    </source>
</evidence>
<dbReference type="SUPFAM" id="SSF56349">
    <property type="entry name" value="DNA breaking-rejoining enzymes"/>
    <property type="match status" value="1"/>
</dbReference>
<feature type="domain" description="Tyr recombinase" evidence="5">
    <location>
        <begin position="159"/>
        <end position="319"/>
    </location>
</feature>
<evidence type="ECO:0000313" key="8">
    <source>
        <dbReference type="Proteomes" id="UP000242469"/>
    </source>
</evidence>
<dbReference type="InterPro" id="IPR002104">
    <property type="entry name" value="Integrase_catalytic"/>
</dbReference>
<dbReference type="OrthoDB" id="9057547at2"/>